<dbReference type="InterPro" id="IPR008906">
    <property type="entry name" value="HATC_C_dom"/>
</dbReference>
<evidence type="ECO:0000259" key="1">
    <source>
        <dbReference type="Pfam" id="PF05699"/>
    </source>
</evidence>
<dbReference type="PANTHER" id="PTHR47611:SF1">
    <property type="entry name" value="CCHC-TYPE DOMAIN-CONTAINING PROTEIN"/>
    <property type="match status" value="1"/>
</dbReference>
<dbReference type="EMBL" id="CAJVPY010040725">
    <property type="protein sequence ID" value="CAG8805992.1"/>
    <property type="molecule type" value="Genomic_DNA"/>
</dbReference>
<dbReference type="Proteomes" id="UP000789405">
    <property type="component" value="Unassembled WGS sequence"/>
</dbReference>
<accession>A0A9N9K409</accession>
<dbReference type="AlphaFoldDB" id="A0A9N9K409"/>
<dbReference type="GO" id="GO:0046983">
    <property type="term" value="F:protein dimerization activity"/>
    <property type="evidence" value="ECO:0007669"/>
    <property type="project" value="InterPro"/>
</dbReference>
<protein>
    <submittedName>
        <fullName evidence="2">10753_t:CDS:1</fullName>
    </submittedName>
</protein>
<organism evidence="2 3">
    <name type="scientific">Dentiscutata erythropus</name>
    <dbReference type="NCBI Taxonomy" id="1348616"/>
    <lineage>
        <taxon>Eukaryota</taxon>
        <taxon>Fungi</taxon>
        <taxon>Fungi incertae sedis</taxon>
        <taxon>Mucoromycota</taxon>
        <taxon>Glomeromycotina</taxon>
        <taxon>Glomeromycetes</taxon>
        <taxon>Diversisporales</taxon>
        <taxon>Gigasporaceae</taxon>
        <taxon>Dentiscutata</taxon>
    </lineage>
</organism>
<dbReference type="SUPFAM" id="SSF53098">
    <property type="entry name" value="Ribonuclease H-like"/>
    <property type="match status" value="1"/>
</dbReference>
<proteinExistence type="predicted"/>
<keyword evidence="3" id="KW-1185">Reference proteome</keyword>
<dbReference type="OrthoDB" id="2381924at2759"/>
<feature type="domain" description="HAT C-terminal dimerisation" evidence="1">
    <location>
        <begin position="1"/>
        <end position="47"/>
    </location>
</feature>
<dbReference type="Pfam" id="PF05699">
    <property type="entry name" value="Dimer_Tnp_hAT"/>
    <property type="match status" value="1"/>
</dbReference>
<gene>
    <name evidence="2" type="ORF">DERYTH_LOCUS24386</name>
</gene>
<dbReference type="InterPro" id="IPR012337">
    <property type="entry name" value="RNaseH-like_sf"/>
</dbReference>
<name>A0A9N9K409_9GLOM</name>
<reference evidence="2" key="1">
    <citation type="submission" date="2021-06" db="EMBL/GenBank/DDBJ databases">
        <authorList>
            <person name="Kallberg Y."/>
            <person name="Tangrot J."/>
            <person name="Rosling A."/>
        </authorList>
    </citation>
    <scope>NUCLEOTIDE SEQUENCE</scope>
    <source>
        <strain evidence="2">MA453B</strain>
    </source>
</reference>
<comment type="caution">
    <text evidence="2">The sequence shown here is derived from an EMBL/GenBank/DDBJ whole genome shotgun (WGS) entry which is preliminary data.</text>
</comment>
<sequence>MARNFLAIQATSTPVERVFSSSKNLITDKQNNLSSETIRACMCLKGW</sequence>
<evidence type="ECO:0000313" key="3">
    <source>
        <dbReference type="Proteomes" id="UP000789405"/>
    </source>
</evidence>
<dbReference type="PANTHER" id="PTHR47611">
    <property type="entry name" value="HAT DIMERISATION DOMAIN, C-TERMINAL"/>
    <property type="match status" value="1"/>
</dbReference>
<evidence type="ECO:0000313" key="2">
    <source>
        <dbReference type="EMBL" id="CAG8805992.1"/>
    </source>
</evidence>